<dbReference type="AlphaFoldDB" id="A0A1N7MYK1"/>
<name>A0A1N7MYK1_9PROT</name>
<dbReference type="Proteomes" id="UP000185678">
    <property type="component" value="Unassembled WGS sequence"/>
</dbReference>
<organism evidence="1 2">
    <name type="scientific">Insolitispirillum peregrinum</name>
    <dbReference type="NCBI Taxonomy" id="80876"/>
    <lineage>
        <taxon>Bacteria</taxon>
        <taxon>Pseudomonadati</taxon>
        <taxon>Pseudomonadota</taxon>
        <taxon>Alphaproteobacteria</taxon>
        <taxon>Rhodospirillales</taxon>
        <taxon>Novispirillaceae</taxon>
        <taxon>Insolitispirillum</taxon>
    </lineage>
</organism>
<dbReference type="OrthoDB" id="8481918at2"/>
<proteinExistence type="predicted"/>
<dbReference type="RefSeq" id="WP_076400852.1">
    <property type="nucleotide sequence ID" value="NZ_FTOA01000004.1"/>
</dbReference>
<evidence type="ECO:0000313" key="2">
    <source>
        <dbReference type="Proteomes" id="UP000185678"/>
    </source>
</evidence>
<reference evidence="1 2" key="1">
    <citation type="submission" date="2017-01" db="EMBL/GenBank/DDBJ databases">
        <authorList>
            <person name="Mah S.A."/>
            <person name="Swanson W.J."/>
            <person name="Moy G.W."/>
            <person name="Vacquier V.D."/>
        </authorList>
    </citation>
    <scope>NUCLEOTIDE SEQUENCE [LARGE SCALE GENOMIC DNA]</scope>
    <source>
        <strain evidence="1 2">DSM 11589</strain>
    </source>
</reference>
<dbReference type="STRING" id="80876.SAMN05421779_104442"/>
<dbReference type="EMBL" id="FTOA01000004">
    <property type="protein sequence ID" value="SIS91234.1"/>
    <property type="molecule type" value="Genomic_DNA"/>
</dbReference>
<gene>
    <name evidence="1" type="ORF">SAMN05421779_104442</name>
</gene>
<sequence>MLPVLNIQVYVDVVALLVGKPVERSVFLYDDGPFPGSGMGTPALSSPVGPGQWVRWTMTPIDVQTPVWIDSLTFGCGTVPAPSVTDLPRSDELPGPTPLWARSWEGMIPPVGLTPDTTYPYRMVIGFGEDDGKLVALDGASLAYLPVYHGPQAAEAPVSAAADHPAYSAACHADGIL</sequence>
<protein>
    <submittedName>
        <fullName evidence="1">Uncharacterized protein</fullName>
    </submittedName>
</protein>
<accession>A0A1N7MYK1</accession>
<evidence type="ECO:0000313" key="1">
    <source>
        <dbReference type="EMBL" id="SIS91234.1"/>
    </source>
</evidence>
<keyword evidence="2" id="KW-1185">Reference proteome</keyword>